<dbReference type="Gene3D" id="1.10.10.10">
    <property type="entry name" value="Winged helix-like DNA-binding domain superfamily/Winged helix DNA-binding domain"/>
    <property type="match status" value="1"/>
</dbReference>
<accession>A0A7R7IBI4</accession>
<dbReference type="InterPro" id="IPR039566">
    <property type="entry name" value="CvfB_S1_st"/>
</dbReference>
<dbReference type="InterPro" id="IPR040764">
    <property type="entry name" value="CvfB_WH"/>
</dbReference>
<proteinExistence type="inferred from homology"/>
<sequence length="275" mass="30929">MIELGKIQTLEVIKTTDFGVYLSSDSKDKVLLPKNQVENGTKIGDKIKVFIYKDSEDRPIATAKMPALTLGELAVLKVIEVSSIGAFLDWGLTKDLLLPFKEQTERVHENDQILVSLYIDKSERLCATMKVYDYLETNSSYHPGDKVIGIVYEVLDEFGAFVAVDNQYSALVPNKELFRTLKPGDSIEARVTSVREDGKLNLSLREKVYVQMGSDASLILDSLKEHNGFLPYNDKTDPEIIKKEFGLSKNAFKRAIGKLFKEKEITILDDGIKLN</sequence>
<evidence type="ECO:0000313" key="3">
    <source>
        <dbReference type="EMBL" id="BCN29647.1"/>
    </source>
</evidence>
<dbReference type="Gene3D" id="2.40.50.140">
    <property type="entry name" value="Nucleic acid-binding proteins"/>
    <property type="match status" value="2"/>
</dbReference>
<dbReference type="Pfam" id="PF13509">
    <property type="entry name" value="S1_2"/>
    <property type="match status" value="2"/>
</dbReference>
<dbReference type="InterPro" id="IPR003029">
    <property type="entry name" value="S1_domain"/>
</dbReference>
<dbReference type="EMBL" id="AP024169">
    <property type="protein sequence ID" value="BCN29647.1"/>
    <property type="molecule type" value="Genomic_DNA"/>
</dbReference>
<feature type="domain" description="S1 motif" evidence="2">
    <location>
        <begin position="144"/>
        <end position="205"/>
    </location>
</feature>
<name>A0A7R7IBI4_9FIRM</name>
<dbReference type="RefSeq" id="WP_271714916.1">
    <property type="nucleotide sequence ID" value="NZ_AP024169.1"/>
</dbReference>
<dbReference type="KEGG" id="ahb:bsdtb5_09420"/>
<evidence type="ECO:0000259" key="2">
    <source>
        <dbReference type="PROSITE" id="PS50126"/>
    </source>
</evidence>
<dbReference type="InterPro" id="IPR036388">
    <property type="entry name" value="WH-like_DNA-bd_sf"/>
</dbReference>
<dbReference type="InterPro" id="IPR014464">
    <property type="entry name" value="CvfB_fam"/>
</dbReference>
<dbReference type="AlphaFoldDB" id="A0A7R7IBI4"/>
<dbReference type="Pfam" id="PF00575">
    <property type="entry name" value="S1"/>
    <property type="match status" value="1"/>
</dbReference>
<dbReference type="SUPFAM" id="SSF50249">
    <property type="entry name" value="Nucleic acid-binding proteins"/>
    <property type="match status" value="1"/>
</dbReference>
<dbReference type="InterPro" id="IPR012340">
    <property type="entry name" value="NA-bd_OB-fold"/>
</dbReference>
<evidence type="ECO:0000256" key="1">
    <source>
        <dbReference type="PIRNR" id="PIRNR012524"/>
    </source>
</evidence>
<dbReference type="SMART" id="SM00316">
    <property type="entry name" value="S1"/>
    <property type="match status" value="3"/>
</dbReference>
<reference evidence="3 4" key="1">
    <citation type="submission" date="2020-11" db="EMBL/GenBank/DDBJ databases">
        <title>Draft genome sequencing of a Lachnospiraceae strain isolated from anoxic soil subjected to BSD treatment.</title>
        <authorList>
            <person name="Uek A."/>
            <person name="Tonouchi A."/>
        </authorList>
    </citation>
    <scope>NUCLEOTIDE SEQUENCE [LARGE SCALE GENOMIC DNA]</scope>
    <source>
        <strain evidence="3 4">TB5</strain>
    </source>
</reference>
<dbReference type="GO" id="GO:0003676">
    <property type="term" value="F:nucleic acid binding"/>
    <property type="evidence" value="ECO:0007669"/>
    <property type="project" value="InterPro"/>
</dbReference>
<comment type="similarity">
    <text evidence="1">Belongs to the CvfB family.</text>
</comment>
<protein>
    <submittedName>
        <fullName evidence="3">RNA-binding protein</fullName>
    </submittedName>
</protein>
<dbReference type="PROSITE" id="PS50126">
    <property type="entry name" value="S1"/>
    <property type="match status" value="1"/>
</dbReference>
<dbReference type="PANTHER" id="PTHR37296">
    <property type="entry name" value="CONSERVED VIRULENCE FACTOR B"/>
    <property type="match status" value="1"/>
</dbReference>
<evidence type="ECO:0000313" key="4">
    <source>
        <dbReference type="Proteomes" id="UP000595897"/>
    </source>
</evidence>
<keyword evidence="4" id="KW-1185">Reference proteome</keyword>
<organism evidence="3 4">
    <name type="scientific">Anaeromicropila herbilytica</name>
    <dbReference type="NCBI Taxonomy" id="2785025"/>
    <lineage>
        <taxon>Bacteria</taxon>
        <taxon>Bacillati</taxon>
        <taxon>Bacillota</taxon>
        <taxon>Clostridia</taxon>
        <taxon>Lachnospirales</taxon>
        <taxon>Lachnospiraceae</taxon>
        <taxon>Anaeromicropila</taxon>
    </lineage>
</organism>
<dbReference type="PIRSF" id="PIRSF012524">
    <property type="entry name" value="YitL_S1"/>
    <property type="match status" value="1"/>
</dbReference>
<dbReference type="Proteomes" id="UP000595897">
    <property type="component" value="Chromosome"/>
</dbReference>
<dbReference type="Pfam" id="PF17783">
    <property type="entry name" value="WHD_CvfB"/>
    <property type="match status" value="1"/>
</dbReference>
<dbReference type="PANTHER" id="PTHR37296:SF1">
    <property type="entry name" value="CONSERVED VIRULENCE FACTOR B"/>
    <property type="match status" value="1"/>
</dbReference>
<gene>
    <name evidence="3" type="ORF">bsdtb5_09420</name>
</gene>